<dbReference type="SUPFAM" id="SSF69572">
    <property type="entry name" value="Activating enzymes of the ubiquitin-like proteins"/>
    <property type="match status" value="1"/>
</dbReference>
<evidence type="ECO:0000256" key="1">
    <source>
        <dbReference type="SAM" id="MobiDB-lite"/>
    </source>
</evidence>
<dbReference type="Proteomes" id="UP000245507">
    <property type="component" value="Unassembled WGS sequence"/>
</dbReference>
<dbReference type="GO" id="GO:0008641">
    <property type="term" value="F:ubiquitin-like modifier activating enzyme activity"/>
    <property type="evidence" value="ECO:0007669"/>
    <property type="project" value="InterPro"/>
</dbReference>
<comment type="caution">
    <text evidence="3">The sequence shown here is derived from an EMBL/GenBank/DDBJ whole genome shotgun (WGS) entry which is preliminary data.</text>
</comment>
<evidence type="ECO:0000313" key="4">
    <source>
        <dbReference type="Proteomes" id="UP000245507"/>
    </source>
</evidence>
<evidence type="ECO:0000313" key="3">
    <source>
        <dbReference type="EMBL" id="PWN02574.1"/>
    </source>
</evidence>
<proteinExistence type="predicted"/>
<reference evidence="3 4" key="1">
    <citation type="submission" date="2018-05" db="EMBL/GenBank/DDBJ databases">
        <title>Nocardioides silvaticus genome.</title>
        <authorList>
            <person name="Li C."/>
            <person name="Wang G."/>
        </authorList>
    </citation>
    <scope>NUCLEOTIDE SEQUENCE [LARGE SCALE GENOMIC DNA]</scope>
    <source>
        <strain evidence="3 4">CCTCC AB 2018079</strain>
    </source>
</reference>
<name>A0A316TK38_9ACTN</name>
<dbReference type="OrthoDB" id="3920656at2"/>
<dbReference type="Pfam" id="PF00899">
    <property type="entry name" value="ThiF"/>
    <property type="match status" value="1"/>
</dbReference>
<dbReference type="InterPro" id="IPR035985">
    <property type="entry name" value="Ubiquitin-activating_enz"/>
</dbReference>
<dbReference type="RefSeq" id="WP_109694239.1">
    <property type="nucleotide sequence ID" value="NZ_QGDD01000005.1"/>
</dbReference>
<protein>
    <recommendedName>
        <fullName evidence="2">THIF-type NAD/FAD binding fold domain-containing protein</fullName>
    </recommendedName>
</protein>
<sequence>MSTDATNYSRPLRLAAGSSGTDEADLATRLENSTVLVTADPTAPAVATTLRVLIGNLRRLPLRLHLDPNGGDGHLDPDLVAELHQLSAGIDADWSLALTRPETTTFHVHIGTRSTSAHVSGVADGHGARLRPAGIKFTPLQQPGTGLGGVLAGAMLTAEVFKVVVGVRPDRHGPARPIDFCPITLSEPDATVRPLKPLHATALIGGGAIGTAIALIFRELNATGALTVVDPETYDNPNVTTYSLGDRVTAAEKTPKVHLVRDQLPGVNVEPFVGTARDYIQAVDAGTQPMPTTVLGAVDSIDARHEIAAIHATHTLDGSTGGATGTMLSLSEATWAGPCLRCYYPHRPNQGPTVIDVLAERTGLPRDLLARGTDNFTAEQLAALGDMTPEDRAILERHVGKDICGLGKAFGLTGENESFNPSAAFVAQQAAALVVGALIRGGIAARPNYVQYDALFGPYGDMTLHRNPRAGCRCQTDAELHRAVRSHRR</sequence>
<gene>
    <name evidence="3" type="ORF">DJ010_12730</name>
</gene>
<dbReference type="InterPro" id="IPR000594">
    <property type="entry name" value="ThiF_NAD_FAD-bd"/>
</dbReference>
<evidence type="ECO:0000259" key="2">
    <source>
        <dbReference type="Pfam" id="PF00899"/>
    </source>
</evidence>
<dbReference type="Gene3D" id="3.40.50.720">
    <property type="entry name" value="NAD(P)-binding Rossmann-like Domain"/>
    <property type="match status" value="1"/>
</dbReference>
<organism evidence="3 4">
    <name type="scientific">Nocardioides silvaticus</name>
    <dbReference type="NCBI Taxonomy" id="2201891"/>
    <lineage>
        <taxon>Bacteria</taxon>
        <taxon>Bacillati</taxon>
        <taxon>Actinomycetota</taxon>
        <taxon>Actinomycetes</taxon>
        <taxon>Propionibacteriales</taxon>
        <taxon>Nocardioidaceae</taxon>
        <taxon>Nocardioides</taxon>
    </lineage>
</organism>
<feature type="domain" description="THIF-type NAD/FAD binding fold" evidence="2">
    <location>
        <begin position="202"/>
        <end position="473"/>
    </location>
</feature>
<dbReference type="EMBL" id="QGDD01000005">
    <property type="protein sequence ID" value="PWN02574.1"/>
    <property type="molecule type" value="Genomic_DNA"/>
</dbReference>
<accession>A0A316TK38</accession>
<dbReference type="AlphaFoldDB" id="A0A316TK38"/>
<keyword evidence="4" id="KW-1185">Reference proteome</keyword>
<feature type="region of interest" description="Disordered" evidence="1">
    <location>
        <begin position="1"/>
        <end position="20"/>
    </location>
</feature>